<feature type="non-terminal residue" evidence="2">
    <location>
        <position position="1"/>
    </location>
</feature>
<sequence length="50" mass="5411">MMSLFKSDSKYSDMFSQFESGDASGSWGCGDDKEGADDQDDEDKDGDGDT</sequence>
<feature type="compositionally biased region" description="Acidic residues" evidence="1">
    <location>
        <begin position="34"/>
        <end position="50"/>
    </location>
</feature>
<reference evidence="2" key="1">
    <citation type="journal article" date="2019" name="Sci. Rep.">
        <title>Draft genome of Tanacetum cinerariifolium, the natural source of mosquito coil.</title>
        <authorList>
            <person name="Yamashiro T."/>
            <person name="Shiraishi A."/>
            <person name="Satake H."/>
            <person name="Nakayama K."/>
        </authorList>
    </citation>
    <scope>NUCLEOTIDE SEQUENCE</scope>
</reference>
<protein>
    <submittedName>
        <fullName evidence="2">Uncharacterized protein</fullName>
    </submittedName>
</protein>
<dbReference type="EMBL" id="BKCJ011128039">
    <property type="protein sequence ID" value="GFC90755.1"/>
    <property type="molecule type" value="Genomic_DNA"/>
</dbReference>
<evidence type="ECO:0000313" key="2">
    <source>
        <dbReference type="EMBL" id="GFC90755.1"/>
    </source>
</evidence>
<accession>A0A699S059</accession>
<name>A0A699S059_TANCI</name>
<comment type="caution">
    <text evidence="2">The sequence shown here is derived from an EMBL/GenBank/DDBJ whole genome shotgun (WGS) entry which is preliminary data.</text>
</comment>
<evidence type="ECO:0000256" key="1">
    <source>
        <dbReference type="SAM" id="MobiDB-lite"/>
    </source>
</evidence>
<organism evidence="2">
    <name type="scientific">Tanacetum cinerariifolium</name>
    <name type="common">Dalmatian daisy</name>
    <name type="synonym">Chrysanthemum cinerariifolium</name>
    <dbReference type="NCBI Taxonomy" id="118510"/>
    <lineage>
        <taxon>Eukaryota</taxon>
        <taxon>Viridiplantae</taxon>
        <taxon>Streptophyta</taxon>
        <taxon>Embryophyta</taxon>
        <taxon>Tracheophyta</taxon>
        <taxon>Spermatophyta</taxon>
        <taxon>Magnoliopsida</taxon>
        <taxon>eudicotyledons</taxon>
        <taxon>Gunneridae</taxon>
        <taxon>Pentapetalae</taxon>
        <taxon>asterids</taxon>
        <taxon>campanulids</taxon>
        <taxon>Asterales</taxon>
        <taxon>Asteraceae</taxon>
        <taxon>Asteroideae</taxon>
        <taxon>Anthemideae</taxon>
        <taxon>Anthemidinae</taxon>
        <taxon>Tanacetum</taxon>
    </lineage>
</organism>
<proteinExistence type="predicted"/>
<feature type="region of interest" description="Disordered" evidence="1">
    <location>
        <begin position="15"/>
        <end position="50"/>
    </location>
</feature>
<dbReference type="AlphaFoldDB" id="A0A699S059"/>
<gene>
    <name evidence="2" type="ORF">Tci_862725</name>
</gene>